<dbReference type="RefSeq" id="WP_062835208.1">
    <property type="nucleotide sequence ID" value="NZ_BCNV01000001.1"/>
</dbReference>
<reference evidence="3" key="2">
    <citation type="submission" date="2016-01" db="EMBL/GenBank/DDBJ databases">
        <title>Draft Genome Sequence of Paenibacillus amylolyticus Heshi-A3 that Was Isolated from Fermented Rice Bran with Aging Salted Mackerel, Which Was Named Heshiko as Traditional Fermented Seafood in Japan.</title>
        <authorList>
            <person name="Akuzawa S."/>
            <person name="Nakagawa J."/>
            <person name="Kanekatsu T."/>
            <person name="Kubota E."/>
            <person name="Ohtake R."/>
            <person name="Suzuki T."/>
            <person name="Kanesaki Y."/>
        </authorList>
    </citation>
    <scope>NUCLEOTIDE SEQUENCE [LARGE SCALE GENOMIC DNA]</scope>
    <source>
        <strain evidence="3">Heshi-A3</strain>
    </source>
</reference>
<protein>
    <submittedName>
        <fullName evidence="2">Uncharacterized protein</fullName>
    </submittedName>
</protein>
<dbReference type="EMBL" id="BCNV01000001">
    <property type="protein sequence ID" value="GAS82711.1"/>
    <property type="molecule type" value="Genomic_DNA"/>
</dbReference>
<comment type="caution">
    <text evidence="2">The sequence shown here is derived from an EMBL/GenBank/DDBJ whole genome shotgun (WGS) entry which is preliminary data.</text>
</comment>
<organism evidence="2 3">
    <name type="scientific">Paenibacillus amylolyticus</name>
    <dbReference type="NCBI Taxonomy" id="1451"/>
    <lineage>
        <taxon>Bacteria</taxon>
        <taxon>Bacillati</taxon>
        <taxon>Bacillota</taxon>
        <taxon>Bacilli</taxon>
        <taxon>Bacillales</taxon>
        <taxon>Paenibacillaceae</taxon>
        <taxon>Paenibacillus</taxon>
    </lineage>
</organism>
<keyword evidence="1" id="KW-1133">Transmembrane helix</keyword>
<sequence>MNHRHATRRYERLYYVFSRRMERRVMILIISLLILLVVYQLLLLVPGFKKNMTTIDRLEGTPIQVQTMIDHKRR</sequence>
<dbReference type="Proteomes" id="UP000069697">
    <property type="component" value="Unassembled WGS sequence"/>
</dbReference>
<keyword evidence="1" id="KW-0472">Membrane</keyword>
<feature type="transmembrane region" description="Helical" evidence="1">
    <location>
        <begin position="25"/>
        <end position="48"/>
    </location>
</feature>
<gene>
    <name evidence="2" type="ORF">PAHA3_2785</name>
</gene>
<accession>A0A100VMN9</accession>
<evidence type="ECO:0000256" key="1">
    <source>
        <dbReference type="SAM" id="Phobius"/>
    </source>
</evidence>
<evidence type="ECO:0000313" key="2">
    <source>
        <dbReference type="EMBL" id="GAS82711.1"/>
    </source>
</evidence>
<proteinExistence type="predicted"/>
<evidence type="ECO:0000313" key="3">
    <source>
        <dbReference type="Proteomes" id="UP000069697"/>
    </source>
</evidence>
<name>A0A100VMN9_PAEAM</name>
<dbReference type="AlphaFoldDB" id="A0A100VMN9"/>
<keyword evidence="1" id="KW-0812">Transmembrane</keyword>
<reference evidence="2 3" key="1">
    <citation type="journal article" date="2016" name="Genome Announc.">
        <title>Draft Genome Sequence of Paenibacillus amylolyticus Heshi-A3, Isolated from Fermented Rice Bran in a Japanese Fermented Seafood Dish.</title>
        <authorList>
            <person name="Akuzawa S."/>
            <person name="Nagaoka J."/>
            <person name="Kanekatsu M."/>
            <person name="Kubota E."/>
            <person name="Ohtake R."/>
            <person name="Suzuki T."/>
            <person name="Kanesaki Y."/>
        </authorList>
    </citation>
    <scope>NUCLEOTIDE SEQUENCE [LARGE SCALE GENOMIC DNA]</scope>
    <source>
        <strain evidence="2 3">Heshi-A3</strain>
    </source>
</reference>